<feature type="region of interest" description="Disordered" evidence="2">
    <location>
        <begin position="314"/>
        <end position="333"/>
    </location>
</feature>
<feature type="compositionally biased region" description="Polar residues" evidence="2">
    <location>
        <begin position="87"/>
        <end position="102"/>
    </location>
</feature>
<feature type="region of interest" description="Disordered" evidence="2">
    <location>
        <begin position="418"/>
        <end position="440"/>
    </location>
</feature>
<feature type="region of interest" description="Disordered" evidence="2">
    <location>
        <begin position="249"/>
        <end position="309"/>
    </location>
</feature>
<sequence length="881" mass="97208">MGSLKDEMRGLREEDHNPCEKADDGERPGGSDGSAVPEGPQINTSQESTNQGDYQPKLHMNASYAEERDKIPISKDQVLSGGVCDTADQSDSIGGKDSTQTDAIPLMQQPEDDKTTAATHNGTTISSNKFPSDGDGDREIQGEMPKDENTSHDREKVAEIENISVPIPVTPGPFDPRSPAPVGQHHMRTQVSLEVVQCCSAATSPMTPPEGSHSFFFPSSFGRSGAVGADTKDAELQVGQQVEFCSVATSPMTPKTPSTTAFPELIGRETVQKEEKVKKSEGQRDSGQQDKKTKSPAEAELEITGAIKFTTTKELSEDFSSNTPPESSTSCPAAGLIDSQVTLEDSKQQCKQQRMGSMDQDITILVTHYDNNEDEEGESSLYPTEPEMVKIDEYEELRESNSDVMRENGKENILTETVAPHHAQDILNTNPPQNKAEESSVAAFGDVKTDVKCDNSEVKENKDACEELREVSVTKPPVPESPAPFGCHSIRTQVSLEVVQCQSVATSPMTPPEGDLAFYFPSSFGKCSAVGTETKDAELQVGQQVEFRSVATAPMTPRTPTITVFPEIRKEASIEEKIVEEDDDKKEQVVKDKKEAVKEEEKATEEKKVEAVEEKATEEKKVEEAEEKVTEEKKVEAAEEKVTEEKKVEAVEKKLTEEKKVEAVEEKVTEEKKVEAVEEKVTEEKKVEAVEEKLTEEKKFEAVEEKLTEEKKVEAVEEKLTEEKKVEAVEEKVTEEKKVEAVKEKVTEEKKVEASEEDTKDANNCKEKAEEPVQEVSWDEKGMTWEVYGAVVEVTVLGSAIQKHLEKQVKKRQPSMPPPPPLNPSAIPLSSESTKGGSGKGRAGKRGEQDAEVSRRRRNPFRLMMENMQQPHCCSKAHTTE</sequence>
<dbReference type="OrthoDB" id="9937185at2759"/>
<dbReference type="RefSeq" id="XP_051275142.1">
    <property type="nucleotide sequence ID" value="XM_051419182.1"/>
</dbReference>
<dbReference type="InterPro" id="IPR032745">
    <property type="entry name" value="GRIN_C"/>
</dbReference>
<proteinExistence type="predicted"/>
<dbReference type="GeneID" id="127374155"/>
<feature type="compositionally biased region" description="Basic and acidic residues" evidence="2">
    <location>
        <begin position="266"/>
        <end position="297"/>
    </location>
</feature>
<feature type="domain" description="G protein-regulated inducer of neurite outgrowth C-terminal" evidence="3">
    <location>
        <begin position="738"/>
        <end position="879"/>
    </location>
</feature>
<evidence type="ECO:0000256" key="2">
    <source>
        <dbReference type="SAM" id="MobiDB-lite"/>
    </source>
</evidence>
<dbReference type="GO" id="GO:0031175">
    <property type="term" value="P:neuron projection development"/>
    <property type="evidence" value="ECO:0007669"/>
    <property type="project" value="TreeGrafter"/>
</dbReference>
<keyword evidence="5" id="KW-1185">Reference proteome</keyword>
<feature type="compositionally biased region" description="Pro residues" evidence="2">
    <location>
        <begin position="168"/>
        <end position="179"/>
    </location>
</feature>
<dbReference type="PANTHER" id="PTHR15718">
    <property type="entry name" value="G PROTEIN-REGULATED INDUCER OF NEURITE OUTGROWTH C-TERMINAL DOMAIN-CONTAINING PROTEIN"/>
    <property type="match status" value="1"/>
</dbReference>
<dbReference type="PANTHER" id="PTHR15718:SF7">
    <property type="entry name" value="G PROTEIN-REGULATED INDUCER OF NEURITE OUTGROWTH 1"/>
    <property type="match status" value="1"/>
</dbReference>
<dbReference type="AlphaFoldDB" id="A0A8P4JZD3"/>
<feature type="region of interest" description="Disordered" evidence="2">
    <location>
        <begin position="726"/>
        <end position="777"/>
    </location>
</feature>
<reference evidence="4" key="1">
    <citation type="submission" date="2025-08" db="UniProtKB">
        <authorList>
            <consortium name="Ensembl"/>
        </authorList>
    </citation>
    <scope>IDENTIFICATION</scope>
</reference>
<dbReference type="Ensembl" id="ENSDLAT00005082594.1">
    <property type="protein sequence ID" value="ENSDLAP00005064440.1"/>
    <property type="gene ID" value="ENSDLAG00005031550.1"/>
</dbReference>
<dbReference type="GO" id="GO:0005886">
    <property type="term" value="C:plasma membrane"/>
    <property type="evidence" value="ECO:0007669"/>
    <property type="project" value="TreeGrafter"/>
</dbReference>
<reference evidence="4" key="2">
    <citation type="submission" date="2025-09" db="UniProtKB">
        <authorList>
            <consortium name="Ensembl"/>
        </authorList>
    </citation>
    <scope>IDENTIFICATION</scope>
</reference>
<feature type="compositionally biased region" description="Polar residues" evidence="2">
    <location>
        <begin position="314"/>
        <end position="331"/>
    </location>
</feature>
<gene>
    <name evidence="4" type="primary">LOC127374155</name>
</gene>
<dbReference type="CTD" id="114787"/>
<protein>
    <recommendedName>
        <fullName evidence="3">G protein-regulated inducer of neurite outgrowth C-terminal domain-containing protein</fullName>
    </recommendedName>
</protein>
<feature type="compositionally biased region" description="Basic and acidic residues" evidence="2">
    <location>
        <begin position="760"/>
        <end position="771"/>
    </location>
</feature>
<feature type="compositionally biased region" description="Low complexity" evidence="2">
    <location>
        <begin position="249"/>
        <end position="260"/>
    </location>
</feature>
<feature type="compositionally biased region" description="Polar residues" evidence="2">
    <location>
        <begin position="116"/>
        <end position="130"/>
    </location>
</feature>
<dbReference type="InterPro" id="IPR026646">
    <property type="entry name" value="GPRIN2-like/GPRIN3"/>
</dbReference>
<evidence type="ECO:0000313" key="4">
    <source>
        <dbReference type="Ensembl" id="ENSDLAP00005064440.1"/>
    </source>
</evidence>
<evidence type="ECO:0000313" key="5">
    <source>
        <dbReference type="Proteomes" id="UP000694389"/>
    </source>
</evidence>
<feature type="region of interest" description="Disordered" evidence="2">
    <location>
        <begin position="1"/>
        <end position="185"/>
    </location>
</feature>
<feature type="compositionally biased region" description="Basic and acidic residues" evidence="2">
    <location>
        <begin position="135"/>
        <end position="159"/>
    </location>
</feature>
<feature type="compositionally biased region" description="Basic and acidic residues" evidence="2">
    <location>
        <begin position="845"/>
        <end position="854"/>
    </location>
</feature>
<dbReference type="Pfam" id="PF15235">
    <property type="entry name" value="GRIN_C"/>
    <property type="match status" value="1"/>
</dbReference>
<name>A0A8P4JZD3_DICLA</name>
<feature type="region of interest" description="Disordered" evidence="2">
    <location>
        <begin position="804"/>
        <end position="881"/>
    </location>
</feature>
<dbReference type="GeneTree" id="ENSGT00940000162796"/>
<organism evidence="4 5">
    <name type="scientific">Dicentrarchus labrax</name>
    <name type="common">European seabass</name>
    <name type="synonym">Morone labrax</name>
    <dbReference type="NCBI Taxonomy" id="13489"/>
    <lineage>
        <taxon>Eukaryota</taxon>
        <taxon>Metazoa</taxon>
        <taxon>Chordata</taxon>
        <taxon>Craniata</taxon>
        <taxon>Vertebrata</taxon>
        <taxon>Euteleostomi</taxon>
        <taxon>Actinopterygii</taxon>
        <taxon>Neopterygii</taxon>
        <taxon>Teleostei</taxon>
        <taxon>Neoteleostei</taxon>
        <taxon>Acanthomorphata</taxon>
        <taxon>Eupercaria</taxon>
        <taxon>Moronidae</taxon>
        <taxon>Dicentrarchus</taxon>
    </lineage>
</organism>
<feature type="compositionally biased region" description="Basic and acidic residues" evidence="2">
    <location>
        <begin position="1"/>
        <end position="29"/>
    </location>
</feature>
<evidence type="ECO:0000256" key="1">
    <source>
        <dbReference type="ARBA" id="ARBA00002358"/>
    </source>
</evidence>
<dbReference type="Proteomes" id="UP000694389">
    <property type="component" value="Unassembled WGS sequence"/>
</dbReference>
<feature type="compositionally biased region" description="Basic and acidic residues" evidence="2">
    <location>
        <begin position="726"/>
        <end position="754"/>
    </location>
</feature>
<feature type="compositionally biased region" description="Low complexity" evidence="2">
    <location>
        <begin position="824"/>
        <end position="835"/>
    </location>
</feature>
<comment type="function">
    <text evidence="1">May be involved in neurite outgrowth.</text>
</comment>
<accession>A0A8P4JZD3</accession>
<feature type="region of interest" description="Disordered" evidence="2">
    <location>
        <begin position="581"/>
        <end position="642"/>
    </location>
</feature>
<feature type="compositionally biased region" description="Polar residues" evidence="2">
    <location>
        <begin position="41"/>
        <end position="53"/>
    </location>
</feature>
<evidence type="ECO:0000259" key="3">
    <source>
        <dbReference type="Pfam" id="PF15235"/>
    </source>
</evidence>
<feature type="compositionally biased region" description="Basic and acidic residues" evidence="2">
    <location>
        <begin position="585"/>
        <end position="642"/>
    </location>
</feature>
<dbReference type="OMA" id="GCHNIRT"/>